<reference evidence="4" key="2">
    <citation type="journal article" date="2013" name="Nat. Commun.">
        <title>Genome of the Chinese tree shrew.</title>
        <authorList>
            <person name="Fan Y."/>
            <person name="Huang Z.Y."/>
            <person name="Cao C.C."/>
            <person name="Chen C.S."/>
            <person name="Chen Y.X."/>
            <person name="Fan D.D."/>
            <person name="He J."/>
            <person name="Hou H.L."/>
            <person name="Hu L."/>
            <person name="Hu X.T."/>
            <person name="Jiang X.T."/>
            <person name="Lai R."/>
            <person name="Lang Y.S."/>
            <person name="Liang B."/>
            <person name="Liao S.G."/>
            <person name="Mu D."/>
            <person name="Ma Y.Y."/>
            <person name="Niu Y.Y."/>
            <person name="Sun X.Q."/>
            <person name="Xia J.Q."/>
            <person name="Xiao J."/>
            <person name="Xiong Z.Q."/>
            <person name="Xu L."/>
            <person name="Yang L."/>
            <person name="Zhang Y."/>
            <person name="Zhao W."/>
            <person name="Zhao X.D."/>
            <person name="Zheng Y.T."/>
            <person name="Zhou J.M."/>
            <person name="Zhu Y.B."/>
            <person name="Zhang G.J."/>
            <person name="Wang J."/>
            <person name="Yao Y.G."/>
        </authorList>
    </citation>
    <scope>NUCLEOTIDE SEQUENCE [LARGE SCALE GENOMIC DNA]</scope>
</reference>
<gene>
    <name evidence="3" type="ORF">TREES_T100019830</name>
</gene>
<evidence type="ECO:0000313" key="4">
    <source>
        <dbReference type="Proteomes" id="UP000011518"/>
    </source>
</evidence>
<accession>L9JDB4</accession>
<evidence type="ECO:0000259" key="2">
    <source>
        <dbReference type="PROSITE" id="PS50222"/>
    </source>
</evidence>
<dbReference type="InterPro" id="IPR011992">
    <property type="entry name" value="EF-hand-dom_pair"/>
</dbReference>
<sequence>MGMAGMESPKLEDGGAAPLVTANEYLTKQWRYPIELHGIGKYGNDSYRIFCVNEWKQKRSSRPSHRTVPQLRLPKPPVLWDMYAHLRSRKIKILEMFGKVDRGENQRISREEFILTLKAVGVPLKNQELEDIVIYLGSLGKHNSITMGTLDSTYKQWSLAQQKSTLPTARECYILAKRRESPRSPIKKQADLSPQPPQMDLLTVPEVDVQTEARPLTLEEMEDVGKRYREKRRQHQLPVRSIQYAERCRLVRCGNQRFDEHCLPSTSGTDVEELIDKSRMDAFLTYLQCWRLCEALGLPLTEDILMKALLYPGDKIIFQKDQVRPIRQPGGYYSDWKHFTLSRSQTLGWSPDRGAPVAKKSNKKMTRKIKKMHFKEFEDFVRKIKAKRPSGPQLTHPNFFWPGHLLDKLRLYLPTVATDRSLALFSCVRRQPHAYPATYHPDRWWPLRSAKYMALAHYDATKVYHIS</sequence>
<evidence type="ECO:0000313" key="3">
    <source>
        <dbReference type="EMBL" id="ELW46957.1"/>
    </source>
</evidence>
<feature type="domain" description="EF-hand" evidence="2">
    <location>
        <begin position="88"/>
        <end position="123"/>
    </location>
</feature>
<organism evidence="3 4">
    <name type="scientific">Tupaia chinensis</name>
    <name type="common">Chinese tree shrew</name>
    <name type="synonym">Tupaia belangeri chinensis</name>
    <dbReference type="NCBI Taxonomy" id="246437"/>
    <lineage>
        <taxon>Eukaryota</taxon>
        <taxon>Metazoa</taxon>
        <taxon>Chordata</taxon>
        <taxon>Craniata</taxon>
        <taxon>Vertebrata</taxon>
        <taxon>Euteleostomi</taxon>
        <taxon>Mammalia</taxon>
        <taxon>Eutheria</taxon>
        <taxon>Euarchontoglires</taxon>
        <taxon>Scandentia</taxon>
        <taxon>Tupaiidae</taxon>
        <taxon>Tupaia</taxon>
    </lineage>
</organism>
<dbReference type="GO" id="GO:0005509">
    <property type="term" value="F:calcium ion binding"/>
    <property type="evidence" value="ECO:0007669"/>
    <property type="project" value="InterPro"/>
</dbReference>
<dbReference type="InterPro" id="IPR042847">
    <property type="entry name" value="EFC12"/>
</dbReference>
<dbReference type="PANTHER" id="PTHR47225">
    <property type="entry name" value="EF-HAND CALCIUM-BINDING DOMAIN-CONTAINING PROTEIN 12"/>
    <property type="match status" value="1"/>
</dbReference>
<evidence type="ECO:0000256" key="1">
    <source>
        <dbReference type="SAM" id="MobiDB-lite"/>
    </source>
</evidence>
<proteinExistence type="predicted"/>
<dbReference type="SUPFAM" id="SSF47473">
    <property type="entry name" value="EF-hand"/>
    <property type="match status" value="1"/>
</dbReference>
<dbReference type="EMBL" id="KB321174">
    <property type="protein sequence ID" value="ELW46957.1"/>
    <property type="molecule type" value="Genomic_DNA"/>
</dbReference>
<dbReference type="InParanoid" id="L9JDB4"/>
<dbReference type="AlphaFoldDB" id="L9JDB4"/>
<reference evidence="4" key="1">
    <citation type="submission" date="2012-07" db="EMBL/GenBank/DDBJ databases">
        <title>Genome of the Chinese tree shrew, a rising model animal genetically related to primates.</title>
        <authorList>
            <person name="Zhang G."/>
            <person name="Fan Y."/>
            <person name="Yao Y."/>
            <person name="Huang Z."/>
        </authorList>
    </citation>
    <scope>NUCLEOTIDE SEQUENCE [LARGE SCALE GENOMIC DNA]</scope>
</reference>
<dbReference type="Gene3D" id="1.10.340.30">
    <property type="entry name" value="Hypothetical protein, domain 2"/>
    <property type="match status" value="1"/>
</dbReference>
<dbReference type="eggNOG" id="ENOG502QSZS">
    <property type="taxonomic scope" value="Eukaryota"/>
</dbReference>
<feature type="region of interest" description="Disordered" evidence="1">
    <location>
        <begin position="180"/>
        <end position="199"/>
    </location>
</feature>
<dbReference type="PROSITE" id="PS50222">
    <property type="entry name" value="EF_HAND_2"/>
    <property type="match status" value="1"/>
</dbReference>
<keyword evidence="4" id="KW-1185">Reference proteome</keyword>
<dbReference type="STRING" id="246437.L9JDB4"/>
<dbReference type="Proteomes" id="UP000011518">
    <property type="component" value="Unassembled WGS sequence"/>
</dbReference>
<dbReference type="InterPro" id="IPR002048">
    <property type="entry name" value="EF_hand_dom"/>
</dbReference>
<dbReference type="FunCoup" id="L9JDB4">
    <property type="interactions" value="6"/>
</dbReference>
<dbReference type="PANTHER" id="PTHR47225:SF1">
    <property type="entry name" value="EF-HAND CALCIUM-BINDING DOMAIN-CONTAINING PROTEIN 12"/>
    <property type="match status" value="1"/>
</dbReference>
<protein>
    <recommendedName>
        <fullName evidence="2">EF-hand domain-containing protein</fullName>
    </recommendedName>
</protein>
<name>L9JDB4_TUPCH</name>